<dbReference type="PIRSF" id="PIRSF006170">
    <property type="entry name" value="YfgM"/>
    <property type="match status" value="1"/>
</dbReference>
<dbReference type="Gene3D" id="1.25.40.10">
    <property type="entry name" value="Tetratricopeptide repeat domain"/>
    <property type="match status" value="1"/>
</dbReference>
<name>A0A1I1XKX9_9GAMM</name>
<reference evidence="12" key="1">
    <citation type="submission" date="2016-10" db="EMBL/GenBank/DDBJ databases">
        <authorList>
            <person name="Varghese N."/>
            <person name="Submissions S."/>
        </authorList>
    </citation>
    <scope>NUCLEOTIDE SEQUENCE [LARGE SCALE GENOMIC DNA]</scope>
    <source>
        <strain evidence="12">UNC178MFTsu3.1</strain>
    </source>
</reference>
<keyword evidence="2" id="KW-1003">Cell membrane</keyword>
<dbReference type="InterPro" id="IPR011990">
    <property type="entry name" value="TPR-like_helical_dom_sf"/>
</dbReference>
<evidence type="ECO:0000256" key="7">
    <source>
        <dbReference type="ARBA" id="ARBA00024197"/>
    </source>
</evidence>
<gene>
    <name evidence="11" type="ORF">SAMN02799615_00299</name>
</gene>
<evidence type="ECO:0000256" key="4">
    <source>
        <dbReference type="ARBA" id="ARBA00022989"/>
    </source>
</evidence>
<evidence type="ECO:0000313" key="12">
    <source>
        <dbReference type="Proteomes" id="UP000199477"/>
    </source>
</evidence>
<evidence type="ECO:0000256" key="2">
    <source>
        <dbReference type="ARBA" id="ARBA00022475"/>
    </source>
</evidence>
<comment type="subcellular location">
    <subcellularLocation>
        <location evidence="1">Cell membrane</location>
        <topology evidence="1">Single-pass type II membrane protein</topology>
    </subcellularLocation>
</comment>
<evidence type="ECO:0000256" key="5">
    <source>
        <dbReference type="ARBA" id="ARBA00023136"/>
    </source>
</evidence>
<feature type="transmembrane region" description="Helical" evidence="9">
    <location>
        <begin position="24"/>
        <end position="43"/>
    </location>
</feature>
<evidence type="ECO:0000256" key="1">
    <source>
        <dbReference type="ARBA" id="ARBA00004401"/>
    </source>
</evidence>
<accession>A0A1I1XKX9</accession>
<protein>
    <recommendedName>
        <fullName evidence="8">Ancillary SecYEG translocon subunit</fullName>
    </recommendedName>
</protein>
<comment type="similarity">
    <text evidence="7">Belongs to the YfgM family.</text>
</comment>
<dbReference type="InterPro" id="IPR018704">
    <property type="entry name" value="SecYEG/CpoB_TPR"/>
</dbReference>
<keyword evidence="6" id="KW-0143">Chaperone</keyword>
<feature type="domain" description="Ancillary SecYEG translocon subunit/Cell division coordinator CpoB TPR" evidence="10">
    <location>
        <begin position="17"/>
        <end position="209"/>
    </location>
</feature>
<sequence>MAFEVYDDYEQGERVQKWLRQNGLSIVVGVAIGLVGIFGWQQWNNHKAGRESQASQLYQQVQNAIAAGKNDQADTLTEQLFKDYAESPYAVFAAGDRAVRQVGAKQLDKALVSLNWAESHAADPNLKALMQLRIAQVQLAQDKAADAVATLDRMGAKNYEGLSQELRGDALVKLGRPDDARKAYEAAKAALGEGAPQSGALQLKLDNLAVAGKQGA</sequence>
<evidence type="ECO:0000256" key="6">
    <source>
        <dbReference type="ARBA" id="ARBA00023186"/>
    </source>
</evidence>
<keyword evidence="4 9" id="KW-1133">Transmembrane helix</keyword>
<keyword evidence="3 9" id="KW-0812">Transmembrane</keyword>
<evidence type="ECO:0000313" key="11">
    <source>
        <dbReference type="EMBL" id="SFE07976.1"/>
    </source>
</evidence>
<evidence type="ECO:0000259" key="10">
    <source>
        <dbReference type="Pfam" id="PF09976"/>
    </source>
</evidence>
<dbReference type="InterPro" id="IPR026039">
    <property type="entry name" value="YfgM"/>
</dbReference>
<dbReference type="Proteomes" id="UP000199477">
    <property type="component" value="Unassembled WGS sequence"/>
</dbReference>
<dbReference type="STRING" id="500610.SAMN02799615_00299"/>
<dbReference type="GO" id="GO:0044877">
    <property type="term" value="F:protein-containing complex binding"/>
    <property type="evidence" value="ECO:0007669"/>
    <property type="project" value="InterPro"/>
</dbReference>
<dbReference type="EMBL" id="FONH01000001">
    <property type="protein sequence ID" value="SFE07976.1"/>
    <property type="molecule type" value="Genomic_DNA"/>
</dbReference>
<dbReference type="AlphaFoldDB" id="A0A1I1XKX9"/>
<dbReference type="GO" id="GO:0005886">
    <property type="term" value="C:plasma membrane"/>
    <property type="evidence" value="ECO:0007669"/>
    <property type="project" value="UniProtKB-SubCell"/>
</dbReference>
<dbReference type="PANTHER" id="PTHR38035:SF1">
    <property type="entry name" value="ANCILLARY SECYEG TRANSLOCON SUBUNIT"/>
    <property type="match status" value="1"/>
</dbReference>
<keyword evidence="12" id="KW-1185">Reference proteome</keyword>
<evidence type="ECO:0000256" key="9">
    <source>
        <dbReference type="SAM" id="Phobius"/>
    </source>
</evidence>
<organism evidence="11 12">
    <name type="scientific">Dyella marensis</name>
    <dbReference type="NCBI Taxonomy" id="500610"/>
    <lineage>
        <taxon>Bacteria</taxon>
        <taxon>Pseudomonadati</taxon>
        <taxon>Pseudomonadota</taxon>
        <taxon>Gammaproteobacteria</taxon>
        <taxon>Lysobacterales</taxon>
        <taxon>Rhodanobacteraceae</taxon>
        <taxon>Dyella</taxon>
    </lineage>
</organism>
<dbReference type="SUPFAM" id="SSF48452">
    <property type="entry name" value="TPR-like"/>
    <property type="match status" value="1"/>
</dbReference>
<keyword evidence="5 9" id="KW-0472">Membrane</keyword>
<proteinExistence type="inferred from homology"/>
<dbReference type="RefSeq" id="WP_026634322.1">
    <property type="nucleotide sequence ID" value="NZ_FONH01000001.1"/>
</dbReference>
<evidence type="ECO:0000256" key="8">
    <source>
        <dbReference type="ARBA" id="ARBA00024235"/>
    </source>
</evidence>
<evidence type="ECO:0000256" key="3">
    <source>
        <dbReference type="ARBA" id="ARBA00022692"/>
    </source>
</evidence>
<dbReference type="PANTHER" id="PTHR38035">
    <property type="entry name" value="UPF0070 PROTEIN YFGM"/>
    <property type="match status" value="1"/>
</dbReference>
<dbReference type="Pfam" id="PF09976">
    <property type="entry name" value="TPR_21"/>
    <property type="match status" value="1"/>
</dbReference>